<reference evidence="1" key="1">
    <citation type="submission" date="2024-08" db="EMBL/GenBank/DDBJ databases">
        <authorList>
            <person name="Yu S.T."/>
        </authorList>
    </citation>
    <scope>NUCLEOTIDE SEQUENCE</scope>
    <source>
        <strain evidence="1">R33</strain>
    </source>
</reference>
<name>A0AB39XZ21_9ACTN</name>
<gene>
    <name evidence="1" type="ORF">AB5J51_00020</name>
</gene>
<dbReference type="AlphaFoldDB" id="A0AB39XZ21"/>
<evidence type="ECO:0000313" key="1">
    <source>
        <dbReference type="EMBL" id="XDV61492.1"/>
    </source>
</evidence>
<dbReference type="RefSeq" id="WP_369776266.1">
    <property type="nucleotide sequence ID" value="NZ_CP165727.1"/>
</dbReference>
<accession>A0AB39XZ21</accession>
<dbReference type="EMBL" id="CP165727">
    <property type="protein sequence ID" value="XDV61492.1"/>
    <property type="molecule type" value="Genomic_DNA"/>
</dbReference>
<protein>
    <submittedName>
        <fullName evidence="1">Uncharacterized protein</fullName>
    </submittedName>
</protein>
<proteinExistence type="predicted"/>
<sequence>MNADVAHPDRLSQANVRLLRALHRAAGVGMHGLSVTYLRDGDTLWHACNVAGPDLDDDSEDPDLHHVAMLLLRTALNGGMAVVVLRTSLASGRTVVRTWRVLDLVAYPLTAGESFSAYCFGPDGELQGPEPGMENYDAPTLTV</sequence>
<organism evidence="1">
    <name type="scientific">Streptomyces sp. R33</name>
    <dbReference type="NCBI Taxonomy" id="3238629"/>
    <lineage>
        <taxon>Bacteria</taxon>
        <taxon>Bacillati</taxon>
        <taxon>Actinomycetota</taxon>
        <taxon>Actinomycetes</taxon>
        <taxon>Kitasatosporales</taxon>
        <taxon>Streptomycetaceae</taxon>
        <taxon>Streptomyces</taxon>
    </lineage>
</organism>